<name>A0AAV0KXW6_9ROSI</name>
<keyword evidence="3" id="KW-1185">Reference proteome</keyword>
<dbReference type="Gene3D" id="2.30.30.940">
    <property type="match status" value="1"/>
</dbReference>
<comment type="caution">
    <text evidence="2">The sequence shown here is derived from an EMBL/GenBank/DDBJ whole genome shotgun (WGS) entry which is preliminary data.</text>
</comment>
<accession>A0AAV0KXW6</accession>
<sequence length="192" mass="21415">MLAKVKGEAKTYYSSDSIEDDTINSTRWEEEYPTEFLNSLSFNGVPEHELQLKVSTPVILLRNLNPSIGLCNGTRIMITHLGEHVIGGNIIGGSYDRMPVAIPRRQYPVRVCYAMTINKSHGQSLDIVGVYLPKTVFSHGQLYVAVSRVRSADGLHILIDNDSEVPQSYTRNIVYHETFADLHTAPTSHTGK</sequence>
<dbReference type="InterPro" id="IPR049163">
    <property type="entry name" value="Pif1-like_2B_dom"/>
</dbReference>
<dbReference type="SUPFAM" id="SSF52540">
    <property type="entry name" value="P-loop containing nucleoside triphosphate hydrolases"/>
    <property type="match status" value="1"/>
</dbReference>
<dbReference type="GO" id="GO:0005657">
    <property type="term" value="C:replication fork"/>
    <property type="evidence" value="ECO:0007669"/>
    <property type="project" value="TreeGrafter"/>
</dbReference>
<feature type="domain" description="DNA helicase Pif1-like 2B" evidence="1">
    <location>
        <begin position="35"/>
        <end position="81"/>
    </location>
</feature>
<dbReference type="InterPro" id="IPR027417">
    <property type="entry name" value="P-loop_NTPase"/>
</dbReference>
<dbReference type="GO" id="GO:0006260">
    <property type="term" value="P:DNA replication"/>
    <property type="evidence" value="ECO:0007669"/>
    <property type="project" value="TreeGrafter"/>
</dbReference>
<dbReference type="Gene3D" id="3.40.50.300">
    <property type="entry name" value="P-loop containing nucleotide triphosphate hydrolases"/>
    <property type="match status" value="1"/>
</dbReference>
<dbReference type="CDD" id="cd18809">
    <property type="entry name" value="SF1_C_RecD"/>
    <property type="match status" value="1"/>
</dbReference>
<protein>
    <recommendedName>
        <fullName evidence="1">DNA helicase Pif1-like 2B domain-containing protein</fullName>
    </recommendedName>
</protein>
<reference evidence="2" key="1">
    <citation type="submission" date="2022-08" db="EMBL/GenBank/DDBJ databases">
        <authorList>
            <person name="Gutierrez-Valencia J."/>
        </authorList>
    </citation>
    <scope>NUCLEOTIDE SEQUENCE</scope>
</reference>
<gene>
    <name evidence="2" type="ORF">LITE_LOCUS20869</name>
</gene>
<dbReference type="PANTHER" id="PTHR23274">
    <property type="entry name" value="DNA HELICASE-RELATED"/>
    <property type="match status" value="1"/>
</dbReference>
<organism evidence="2 3">
    <name type="scientific">Linum tenue</name>
    <dbReference type="NCBI Taxonomy" id="586396"/>
    <lineage>
        <taxon>Eukaryota</taxon>
        <taxon>Viridiplantae</taxon>
        <taxon>Streptophyta</taxon>
        <taxon>Embryophyta</taxon>
        <taxon>Tracheophyta</taxon>
        <taxon>Spermatophyta</taxon>
        <taxon>Magnoliopsida</taxon>
        <taxon>eudicotyledons</taxon>
        <taxon>Gunneridae</taxon>
        <taxon>Pentapetalae</taxon>
        <taxon>rosids</taxon>
        <taxon>fabids</taxon>
        <taxon>Malpighiales</taxon>
        <taxon>Linaceae</taxon>
        <taxon>Linum</taxon>
    </lineage>
</organism>
<dbReference type="PANTHER" id="PTHR23274:SF51">
    <property type="entry name" value="OS03G0423850 PROTEIN"/>
    <property type="match status" value="1"/>
</dbReference>
<evidence type="ECO:0000313" key="2">
    <source>
        <dbReference type="EMBL" id="CAI0426625.1"/>
    </source>
</evidence>
<evidence type="ECO:0000259" key="1">
    <source>
        <dbReference type="Pfam" id="PF21530"/>
    </source>
</evidence>
<dbReference type="Pfam" id="PF21530">
    <property type="entry name" value="Pif1_2B_dom"/>
    <property type="match status" value="1"/>
</dbReference>
<evidence type="ECO:0000313" key="3">
    <source>
        <dbReference type="Proteomes" id="UP001154282"/>
    </source>
</evidence>
<dbReference type="Proteomes" id="UP001154282">
    <property type="component" value="Unassembled WGS sequence"/>
</dbReference>
<dbReference type="AlphaFoldDB" id="A0AAV0KXW6"/>
<dbReference type="EMBL" id="CAMGYJ010000005">
    <property type="protein sequence ID" value="CAI0426625.1"/>
    <property type="molecule type" value="Genomic_DNA"/>
</dbReference>
<proteinExistence type="predicted"/>